<keyword evidence="1" id="KW-0812">Transmembrane</keyword>
<name>A0AA88L395_ARTSF</name>
<dbReference type="AlphaFoldDB" id="A0AA88L395"/>
<dbReference type="InterPro" id="IPR038900">
    <property type="entry name" value="TMC"/>
</dbReference>
<dbReference type="PANTHER" id="PTHR23302:SF24">
    <property type="entry name" value="TMC DOMAIN-CONTAINING PROTEIN"/>
    <property type="match status" value="1"/>
</dbReference>
<reference evidence="2" key="1">
    <citation type="submission" date="2023-07" db="EMBL/GenBank/DDBJ databases">
        <title>Chromosome-level genome assembly of Artemia franciscana.</title>
        <authorList>
            <person name="Jo E."/>
        </authorList>
    </citation>
    <scope>NUCLEOTIDE SEQUENCE</scope>
    <source>
        <tissue evidence="2">Whole body</tissue>
    </source>
</reference>
<dbReference type="InterPro" id="IPR043129">
    <property type="entry name" value="ATPase_NBD"/>
</dbReference>
<feature type="transmembrane region" description="Helical" evidence="1">
    <location>
        <begin position="81"/>
        <end position="102"/>
    </location>
</feature>
<evidence type="ECO:0000313" key="2">
    <source>
        <dbReference type="EMBL" id="KAK2706200.1"/>
    </source>
</evidence>
<feature type="transmembrane region" description="Helical" evidence="1">
    <location>
        <begin position="325"/>
        <end position="351"/>
    </location>
</feature>
<dbReference type="GO" id="GO:0005886">
    <property type="term" value="C:plasma membrane"/>
    <property type="evidence" value="ECO:0007669"/>
    <property type="project" value="InterPro"/>
</dbReference>
<dbReference type="SUPFAM" id="SSF53067">
    <property type="entry name" value="Actin-like ATPase domain"/>
    <property type="match status" value="1"/>
</dbReference>
<comment type="caution">
    <text evidence="2">The sequence shown here is derived from an EMBL/GenBank/DDBJ whole genome shotgun (WGS) entry which is preliminary data.</text>
</comment>
<feature type="non-terminal residue" evidence="2">
    <location>
        <position position="688"/>
    </location>
</feature>
<keyword evidence="3" id="KW-1185">Reference proteome</keyword>
<feature type="transmembrane region" description="Helical" evidence="1">
    <location>
        <begin position="227"/>
        <end position="250"/>
    </location>
</feature>
<dbReference type="InterPro" id="IPR004000">
    <property type="entry name" value="Actin"/>
</dbReference>
<sequence length="688" mass="78371">MQEIRNLPISIAEKLEMKNKLLHMPTFRVRGVAALRLKQRKFYHSLLISLKNGMASLVPWNEQLKSIEGKYGSAHVAFFMFIRWLFFLNLAMSMIVGLFIILPSELSHLSEHCSKTFNESGASQTRSSGLIVGSLVESGVLALEYRENMDNKCFENEGTAVCGMNDWTNTSLGSTKNCWKSYVDSVNVFDDVSSSVQDFIQGTGWMEVTLSFYGYYKPVIFHWSSSVYYNLPVCYVLVMVSLALLCFFTICNTIRRGLKLKAYSDNREFPYLRLIFSSWNYFIADFQTRKLKHRIMTQELKAALFKDKIRQEKLSRTTKQNVGLFFIRLFCWLMVIALLGASSYAIYSVVVYSQEQVKDTSVEFSLENIEIFVISFLPSIVITFLNLFLPLVFCKIITWERYQNELEISIEIFRRIVVRVQEREFFSSKGNIIVIHPGSKYLRIGRVSDLKPYAMLQAVARLRSPDAQRHEDTLLVPDVRVTKHLLSEVEDCCIEICSLLQSCIQSNGGHRGLTPYTKIASMNRSSQQQPESIDKSNLSYVRTVDPNQAVVGDKVVYLEPRDAYNIHFPFRRGELNVHPGVGGSLTSVINDVEIIWCYAIEKLLRIPKAELGVYKAVLVIPDIYNRQHLKELTNLLLVRLGFASCFLVQDHVCATAGSGVPTACVIDIGDQKTSVSCVDECVSIKQSR</sequence>
<dbReference type="PANTHER" id="PTHR23302">
    <property type="entry name" value="TRANSMEMBRANE CHANNEL-RELATED"/>
    <property type="match status" value="1"/>
</dbReference>
<accession>A0AA88L395</accession>
<organism evidence="2 3">
    <name type="scientific">Artemia franciscana</name>
    <name type="common">Brine shrimp</name>
    <name type="synonym">Artemia sanfranciscana</name>
    <dbReference type="NCBI Taxonomy" id="6661"/>
    <lineage>
        <taxon>Eukaryota</taxon>
        <taxon>Metazoa</taxon>
        <taxon>Ecdysozoa</taxon>
        <taxon>Arthropoda</taxon>
        <taxon>Crustacea</taxon>
        <taxon>Branchiopoda</taxon>
        <taxon>Anostraca</taxon>
        <taxon>Artemiidae</taxon>
        <taxon>Artemia</taxon>
    </lineage>
</organism>
<evidence type="ECO:0000313" key="3">
    <source>
        <dbReference type="Proteomes" id="UP001187531"/>
    </source>
</evidence>
<dbReference type="Gene3D" id="3.30.420.40">
    <property type="match status" value="2"/>
</dbReference>
<dbReference type="Proteomes" id="UP001187531">
    <property type="component" value="Unassembled WGS sequence"/>
</dbReference>
<feature type="transmembrane region" description="Helical" evidence="1">
    <location>
        <begin position="371"/>
        <end position="393"/>
    </location>
</feature>
<keyword evidence="1" id="KW-0472">Membrane</keyword>
<dbReference type="EMBL" id="JAVRJZ010000020">
    <property type="protein sequence ID" value="KAK2706200.1"/>
    <property type="molecule type" value="Genomic_DNA"/>
</dbReference>
<proteinExistence type="predicted"/>
<protein>
    <submittedName>
        <fullName evidence="2">Uncharacterized protein</fullName>
    </submittedName>
</protein>
<dbReference type="GO" id="GO:0008381">
    <property type="term" value="F:mechanosensitive monoatomic ion channel activity"/>
    <property type="evidence" value="ECO:0007669"/>
    <property type="project" value="TreeGrafter"/>
</dbReference>
<evidence type="ECO:0000256" key="1">
    <source>
        <dbReference type="SAM" id="Phobius"/>
    </source>
</evidence>
<dbReference type="Pfam" id="PF00022">
    <property type="entry name" value="Actin"/>
    <property type="match status" value="1"/>
</dbReference>
<keyword evidence="1" id="KW-1133">Transmembrane helix</keyword>
<gene>
    <name evidence="2" type="ORF">QYM36_016288</name>
</gene>